<keyword evidence="3" id="KW-1185">Reference proteome</keyword>
<protein>
    <submittedName>
        <fullName evidence="2">Uncharacterized protein</fullName>
    </submittedName>
</protein>
<dbReference type="GeneID" id="93618082"/>
<feature type="signal peptide" evidence="1">
    <location>
        <begin position="1"/>
        <end position="17"/>
    </location>
</feature>
<evidence type="ECO:0000313" key="3">
    <source>
        <dbReference type="Proteomes" id="UP000009138"/>
    </source>
</evidence>
<proteinExistence type="predicted"/>
<feature type="chain" id="PRO_5003638640" evidence="1">
    <location>
        <begin position="18"/>
        <end position="110"/>
    </location>
</feature>
<name>I1CD76_RHIO9</name>
<dbReference type="AlphaFoldDB" id="I1CD76"/>
<keyword evidence="1" id="KW-0732">Signal</keyword>
<evidence type="ECO:0000256" key="1">
    <source>
        <dbReference type="SAM" id="SignalP"/>
    </source>
</evidence>
<evidence type="ECO:0000313" key="2">
    <source>
        <dbReference type="EMBL" id="EIE86406.1"/>
    </source>
</evidence>
<dbReference type="EMBL" id="CH476740">
    <property type="protein sequence ID" value="EIE86406.1"/>
    <property type="molecule type" value="Genomic_DNA"/>
</dbReference>
<accession>I1CD76</accession>
<reference evidence="2 3" key="1">
    <citation type="journal article" date="2009" name="PLoS Genet.">
        <title>Genomic analysis of the basal lineage fungus Rhizopus oryzae reveals a whole-genome duplication.</title>
        <authorList>
            <person name="Ma L.-J."/>
            <person name="Ibrahim A.S."/>
            <person name="Skory C."/>
            <person name="Grabherr M.G."/>
            <person name="Burger G."/>
            <person name="Butler M."/>
            <person name="Elias M."/>
            <person name="Idnurm A."/>
            <person name="Lang B.F."/>
            <person name="Sone T."/>
            <person name="Abe A."/>
            <person name="Calvo S.E."/>
            <person name="Corrochano L.M."/>
            <person name="Engels R."/>
            <person name="Fu J."/>
            <person name="Hansberg W."/>
            <person name="Kim J.-M."/>
            <person name="Kodira C.D."/>
            <person name="Koehrsen M.J."/>
            <person name="Liu B."/>
            <person name="Miranda-Saavedra D."/>
            <person name="O'Leary S."/>
            <person name="Ortiz-Castellanos L."/>
            <person name="Poulter R."/>
            <person name="Rodriguez-Romero J."/>
            <person name="Ruiz-Herrera J."/>
            <person name="Shen Y.-Q."/>
            <person name="Zeng Q."/>
            <person name="Galagan J."/>
            <person name="Birren B.W."/>
            <person name="Cuomo C.A."/>
            <person name="Wickes B.L."/>
        </authorList>
    </citation>
    <scope>NUCLEOTIDE SEQUENCE [LARGE SCALE GENOMIC DNA]</scope>
    <source>
        <strain evidence="3">RA 99-880 / ATCC MYA-4621 / FGSC 9543 / NRRL 43880</strain>
    </source>
</reference>
<gene>
    <name evidence="2" type="ORF">RO3G_11117</name>
</gene>
<dbReference type="InParanoid" id="I1CD76"/>
<dbReference type="RefSeq" id="XP_067521802.1">
    <property type="nucleotide sequence ID" value="XM_067665701.1"/>
</dbReference>
<sequence length="110" mass="12444">MVFLNFVITGIVRLLSSFELLPDVIVTGNDVALYCALEIIFLDSTNLLCCLNIMKSFSKRFFEAVKDNPGPANKENDAVKMDIESKIYLETTEKLFKNTIYEVACQCPIH</sequence>
<dbReference type="VEuPathDB" id="FungiDB:RO3G_11117"/>
<dbReference type="Proteomes" id="UP000009138">
    <property type="component" value="Unassembled WGS sequence"/>
</dbReference>
<organism evidence="2 3">
    <name type="scientific">Rhizopus delemar (strain RA 99-880 / ATCC MYA-4621 / FGSC 9543 / NRRL 43880)</name>
    <name type="common">Mucormycosis agent</name>
    <name type="synonym">Rhizopus arrhizus var. delemar</name>
    <dbReference type="NCBI Taxonomy" id="246409"/>
    <lineage>
        <taxon>Eukaryota</taxon>
        <taxon>Fungi</taxon>
        <taxon>Fungi incertae sedis</taxon>
        <taxon>Mucoromycota</taxon>
        <taxon>Mucoromycotina</taxon>
        <taxon>Mucoromycetes</taxon>
        <taxon>Mucorales</taxon>
        <taxon>Mucorineae</taxon>
        <taxon>Rhizopodaceae</taxon>
        <taxon>Rhizopus</taxon>
    </lineage>
</organism>